<comment type="caution">
    <text evidence="13">The sequence shown here is derived from an EMBL/GenBank/DDBJ whole genome shotgun (WGS) entry which is preliminary data.</text>
</comment>
<dbReference type="EMBL" id="SORZ01000002">
    <property type="protein sequence ID" value="TPW34217.1"/>
    <property type="molecule type" value="Genomic_DNA"/>
</dbReference>
<protein>
    <submittedName>
        <fullName evidence="13">TonB-dependent siderophore receptor</fullName>
    </submittedName>
</protein>
<keyword evidence="2 8" id="KW-0813">Transport</keyword>
<dbReference type="PROSITE" id="PS52016">
    <property type="entry name" value="TONB_DEPENDENT_REC_3"/>
    <property type="match status" value="1"/>
</dbReference>
<dbReference type="Pfam" id="PF07715">
    <property type="entry name" value="Plug"/>
    <property type="match status" value="1"/>
</dbReference>
<dbReference type="Gene3D" id="2.170.130.10">
    <property type="entry name" value="TonB-dependent receptor, plug domain"/>
    <property type="match status" value="1"/>
</dbReference>
<dbReference type="InterPro" id="IPR000531">
    <property type="entry name" value="Beta-barrel_TonB"/>
</dbReference>
<comment type="subcellular location">
    <subcellularLocation>
        <location evidence="1 8">Cell outer membrane</location>
        <topology evidence="1 8">Multi-pass membrane protein</topology>
    </subcellularLocation>
</comment>
<evidence type="ECO:0000256" key="8">
    <source>
        <dbReference type="PROSITE-ProRule" id="PRU01360"/>
    </source>
</evidence>
<dbReference type="InterPro" id="IPR039426">
    <property type="entry name" value="TonB-dep_rcpt-like"/>
</dbReference>
<dbReference type="CDD" id="cd01347">
    <property type="entry name" value="ligand_gated_channel"/>
    <property type="match status" value="1"/>
</dbReference>
<dbReference type="InterPro" id="IPR037066">
    <property type="entry name" value="Plug_dom_sf"/>
</dbReference>
<feature type="domain" description="TonB-dependent receptor plug" evidence="12">
    <location>
        <begin position="171"/>
        <end position="269"/>
    </location>
</feature>
<keyword evidence="4 8" id="KW-0812">Transmembrane</keyword>
<feature type="region of interest" description="Disordered" evidence="10">
    <location>
        <begin position="28"/>
        <end position="48"/>
    </location>
</feature>
<evidence type="ECO:0000259" key="12">
    <source>
        <dbReference type="Pfam" id="PF07715"/>
    </source>
</evidence>
<dbReference type="PANTHER" id="PTHR32552:SF82">
    <property type="entry name" value="FCUA PROTEIN"/>
    <property type="match status" value="1"/>
</dbReference>
<evidence type="ECO:0000256" key="6">
    <source>
        <dbReference type="ARBA" id="ARBA00023136"/>
    </source>
</evidence>
<keyword evidence="13" id="KW-0675">Receptor</keyword>
<evidence type="ECO:0000256" key="2">
    <source>
        <dbReference type="ARBA" id="ARBA00022448"/>
    </source>
</evidence>
<dbReference type="Gene3D" id="2.40.170.20">
    <property type="entry name" value="TonB-dependent receptor, beta-barrel domain"/>
    <property type="match status" value="1"/>
</dbReference>
<comment type="similarity">
    <text evidence="8 9">Belongs to the TonB-dependent receptor family.</text>
</comment>
<evidence type="ECO:0000256" key="7">
    <source>
        <dbReference type="ARBA" id="ARBA00023237"/>
    </source>
</evidence>
<evidence type="ECO:0000256" key="1">
    <source>
        <dbReference type="ARBA" id="ARBA00004571"/>
    </source>
</evidence>
<sequence length="828" mass="89621">MKPGMFNACGGNSQGGRGRGVFALLHARSRPRGGPRKHAEARACREPDPGSLYHSENLKPFSPTLGNWTTLGLLLWAGQMPVPAMAAPVTAPVAAGKGVAPRSGVAAAAKASAGTMPAGKPTEHQPLKHQPVEHLPVEHLVVRAQTIPAPGAAADYMAKDVDLGPLGTKPILDTPFSVDEVRRDVLLNQQIRNINDTAKYNPSVQLEERGDPNISRPQSRGFEGDVISNSRMDGLNILTTTPYAAEQFDHLTVLNGLSGALYGPQNPAGMFNYVLKRPTDTPTLMLNVGVDSNGAPVESLDAGGRIGWFGGRLNLLNQTGESYVGGSHIRRNMVSGDVDIHLDEKTTLYLDGSQYSTAFRGLPGEFVYSAGIDLPQAPDLSRRGYGQRQGGYNTSTSTGLARLEHAFNEAWKLRLGGLYQNAARDVFTINNTLTDNRGDYTQSIAAPATAKVFKDWSNFAYLDGRVRTGFVVHHLNLGSTGYSLGNYNPRVGQTFTIDQANIRAPKVVDGPQPHSHGTYQSAFTRVQTLMVGDTLDIGRQVSVMGELSWAWLKTKNWNKAGISNPKGNFSDNGYFAPVVTLNYKPVQNATFYFNWGKSIQPGLLSPTNKYNQGGVQPPLQSEQYEVGAKWQPCDSLLLTADGFRMTRPYSFTDPVTHVFGEGGMQRNYGVEFMASGHLTPDLAIMGGVTWLDAQVGRTASPATSHKQVVGVPPVMANVLLDYTLPLAKTVFRGTALTANVHYTGRRAADVTNRTFAGSYVTLDLGIRYATRIYGQSAAFRFGVNNVTNERYWASVFPNSINGAEGNDTAMAGLPRTYQFTMTLGLNFL</sequence>
<evidence type="ECO:0000256" key="10">
    <source>
        <dbReference type="SAM" id="MobiDB-lite"/>
    </source>
</evidence>
<dbReference type="InterPro" id="IPR036942">
    <property type="entry name" value="Beta-barrel_TonB_sf"/>
</dbReference>
<dbReference type="SUPFAM" id="SSF56935">
    <property type="entry name" value="Porins"/>
    <property type="match status" value="1"/>
</dbReference>
<dbReference type="GO" id="GO:0015344">
    <property type="term" value="F:siderophore uptake transmembrane transporter activity"/>
    <property type="evidence" value="ECO:0007669"/>
    <property type="project" value="TreeGrafter"/>
</dbReference>
<dbReference type="AlphaFoldDB" id="A0A506ULI0"/>
<organism evidence="13 14">
    <name type="scientific">Oecophyllibacter saccharovorans</name>
    <dbReference type="NCBI Taxonomy" id="2558360"/>
    <lineage>
        <taxon>Bacteria</taxon>
        <taxon>Pseudomonadati</taxon>
        <taxon>Pseudomonadota</taxon>
        <taxon>Alphaproteobacteria</taxon>
        <taxon>Acetobacterales</taxon>
        <taxon>Acetobacteraceae</taxon>
        <taxon>Oecophyllibacter</taxon>
    </lineage>
</organism>
<keyword evidence="5 9" id="KW-0798">TonB box</keyword>
<reference evidence="13 14" key="1">
    <citation type="submission" date="2019-03" db="EMBL/GenBank/DDBJ databases">
        <title>The complete genome sequence of Neokomagataea sp. Jb2 NBRC113641.</title>
        <authorList>
            <person name="Chua K.-O."/>
            <person name="Chan K.-G."/>
            <person name="See-Too W.-S."/>
        </authorList>
    </citation>
    <scope>NUCLEOTIDE SEQUENCE [LARGE SCALE GENOMIC DNA]</scope>
    <source>
        <strain evidence="13 14">Jb2</strain>
    </source>
</reference>
<evidence type="ECO:0000313" key="13">
    <source>
        <dbReference type="EMBL" id="TPW34217.1"/>
    </source>
</evidence>
<keyword evidence="3 8" id="KW-1134">Transmembrane beta strand</keyword>
<keyword evidence="14" id="KW-1185">Reference proteome</keyword>
<dbReference type="PANTHER" id="PTHR32552">
    <property type="entry name" value="FERRICHROME IRON RECEPTOR-RELATED"/>
    <property type="match status" value="1"/>
</dbReference>
<evidence type="ECO:0000256" key="3">
    <source>
        <dbReference type="ARBA" id="ARBA00022452"/>
    </source>
</evidence>
<feature type="domain" description="TonB-dependent receptor-like beta-barrel" evidence="11">
    <location>
        <begin position="354"/>
        <end position="786"/>
    </location>
</feature>
<proteinExistence type="inferred from homology"/>
<evidence type="ECO:0000256" key="5">
    <source>
        <dbReference type="ARBA" id="ARBA00023077"/>
    </source>
</evidence>
<keyword evidence="6 8" id="KW-0472">Membrane</keyword>
<name>A0A506ULI0_9PROT</name>
<gene>
    <name evidence="13" type="ORF">E3202_06815</name>
</gene>
<evidence type="ECO:0000313" key="14">
    <source>
        <dbReference type="Proteomes" id="UP000315037"/>
    </source>
</evidence>
<keyword evidence="7 8" id="KW-0998">Cell outer membrane</keyword>
<evidence type="ECO:0000256" key="4">
    <source>
        <dbReference type="ARBA" id="ARBA00022692"/>
    </source>
</evidence>
<evidence type="ECO:0000259" key="11">
    <source>
        <dbReference type="Pfam" id="PF00593"/>
    </source>
</evidence>
<evidence type="ECO:0000256" key="9">
    <source>
        <dbReference type="RuleBase" id="RU003357"/>
    </source>
</evidence>
<dbReference type="Pfam" id="PF00593">
    <property type="entry name" value="TonB_dep_Rec_b-barrel"/>
    <property type="match status" value="1"/>
</dbReference>
<dbReference type="Proteomes" id="UP000315037">
    <property type="component" value="Unassembled WGS sequence"/>
</dbReference>
<dbReference type="InterPro" id="IPR012910">
    <property type="entry name" value="Plug_dom"/>
</dbReference>
<accession>A0A506ULI0</accession>
<feature type="compositionally biased region" description="Basic and acidic residues" evidence="10">
    <location>
        <begin position="37"/>
        <end position="48"/>
    </location>
</feature>
<dbReference type="GO" id="GO:0009279">
    <property type="term" value="C:cell outer membrane"/>
    <property type="evidence" value="ECO:0007669"/>
    <property type="project" value="UniProtKB-SubCell"/>
</dbReference>